<dbReference type="PRINTS" id="PR01042">
    <property type="entry name" value="TRNASYNTHASP"/>
</dbReference>
<dbReference type="InterPro" id="IPR045864">
    <property type="entry name" value="aa-tRNA-synth_II/BPL/LPL"/>
</dbReference>
<comment type="caution">
    <text evidence="9">The sequence shown here is derived from an EMBL/GenBank/DDBJ whole genome shotgun (WGS) entry which is preliminary data.</text>
</comment>
<dbReference type="Pfam" id="PF02938">
    <property type="entry name" value="GAD"/>
    <property type="match status" value="1"/>
</dbReference>
<feature type="domain" description="Aminoacyl-transfer RNA synthetases class-II family profile" evidence="8">
    <location>
        <begin position="61"/>
        <end position="444"/>
    </location>
</feature>
<comment type="similarity">
    <text evidence="1">Belongs to the class-II aminoacyl-tRNA synthetase family. Type 1 subfamily.</text>
</comment>
<dbReference type="Gene3D" id="3.30.1360.30">
    <property type="entry name" value="GAD-like domain"/>
    <property type="match status" value="1"/>
</dbReference>
<dbReference type="InterPro" id="IPR004115">
    <property type="entry name" value="GAD-like_sf"/>
</dbReference>
<sequence>MKQLSYLFFLLILLKKESQTLASLKVKLMCTVRLATIVQDHLYPMCKVIRNRWAELDNFPMLVQRKCFVDVETPTLFRRTPGGAKEFVVPSHYPGQFYSLPQSPQQFKQLLMVGGLDRYFQIARCYRDESIKMDRQPEFTQVDIELSFTTQEEVRHLVEELINRSWPVDKGQITPPFPVITYEQAMNDYGIDKPDTRFDLKLVDISEETRGSGFKLFDDILTKEHGKVVAIRLPKTKKPAVIKVDKGKWESPLSKHLSEEVKEKLNKKLQIEDGDLVFMAAGEHYTPLFNDMYMYLNLTGIYEVKLQDPTKHHFLWVIDFPMFLPKEDPEVGGSEVESAHHPFTAPHPEDQHLIYTHPMKVRSQHYDLVLNGNEIGGGSIRIHNSELQRYVIENILKEDSSELEHLLEALSYGAPPHGGIALGLDRLLAIICEASSIRDVIAFPKSAEGKDHMSEAPSEISDKDLELYHIQVKK</sequence>
<dbReference type="InterPro" id="IPR006195">
    <property type="entry name" value="aa-tRNA-synth_II"/>
</dbReference>
<evidence type="ECO:0000256" key="5">
    <source>
        <dbReference type="ARBA" id="ARBA00022917"/>
    </source>
</evidence>
<keyword evidence="10" id="KW-1185">Reference proteome</keyword>
<dbReference type="InterPro" id="IPR002312">
    <property type="entry name" value="Asp/Asn-tRNA-synth_IIb"/>
</dbReference>
<dbReference type="PANTHER" id="PTHR22594">
    <property type="entry name" value="ASPARTYL/LYSYL-TRNA SYNTHETASE"/>
    <property type="match status" value="1"/>
</dbReference>
<dbReference type="Pfam" id="PF00152">
    <property type="entry name" value="tRNA-synt_2"/>
    <property type="match status" value="1"/>
</dbReference>
<gene>
    <name evidence="9" type="ORF">FSP39_003908</name>
</gene>
<dbReference type="GO" id="GO:0005739">
    <property type="term" value="C:mitochondrion"/>
    <property type="evidence" value="ECO:0007669"/>
    <property type="project" value="TreeGrafter"/>
</dbReference>
<evidence type="ECO:0000256" key="6">
    <source>
        <dbReference type="ARBA" id="ARBA00023146"/>
    </source>
</evidence>
<reference evidence="9" key="1">
    <citation type="submission" date="2019-08" db="EMBL/GenBank/DDBJ databases">
        <title>The improved chromosome-level genome for the pearl oyster Pinctada fucata martensii using PacBio sequencing and Hi-C.</title>
        <authorList>
            <person name="Zheng Z."/>
        </authorList>
    </citation>
    <scope>NUCLEOTIDE SEQUENCE</scope>
    <source>
        <strain evidence="9">ZZ-2019</strain>
        <tissue evidence="9">Adductor muscle</tissue>
    </source>
</reference>
<dbReference type="InterPro" id="IPR004364">
    <property type="entry name" value="Aa-tRNA-synt_II"/>
</dbReference>
<dbReference type="PANTHER" id="PTHR22594:SF5">
    <property type="entry name" value="ASPARTATE--TRNA LIGASE, MITOCHONDRIAL"/>
    <property type="match status" value="1"/>
</dbReference>
<keyword evidence="6" id="KW-0030">Aminoacyl-tRNA synthetase</keyword>
<protein>
    <recommendedName>
        <fullName evidence="8">Aminoacyl-transfer RNA synthetases class-II family profile domain-containing protein</fullName>
    </recommendedName>
</protein>
<evidence type="ECO:0000256" key="2">
    <source>
        <dbReference type="ARBA" id="ARBA00022598"/>
    </source>
</evidence>
<dbReference type="GO" id="GO:0005524">
    <property type="term" value="F:ATP binding"/>
    <property type="evidence" value="ECO:0007669"/>
    <property type="project" value="UniProtKB-KW"/>
</dbReference>
<dbReference type="AlphaFoldDB" id="A0AA88XMG0"/>
<dbReference type="Proteomes" id="UP001186944">
    <property type="component" value="Unassembled WGS sequence"/>
</dbReference>
<proteinExistence type="inferred from homology"/>
<evidence type="ECO:0000313" key="10">
    <source>
        <dbReference type="Proteomes" id="UP001186944"/>
    </source>
</evidence>
<dbReference type="GO" id="GO:0006422">
    <property type="term" value="P:aspartyl-tRNA aminoacylation"/>
    <property type="evidence" value="ECO:0007669"/>
    <property type="project" value="TreeGrafter"/>
</dbReference>
<evidence type="ECO:0000256" key="7">
    <source>
        <dbReference type="SAM" id="SignalP"/>
    </source>
</evidence>
<organism evidence="9 10">
    <name type="scientific">Pinctada imbricata</name>
    <name type="common">Atlantic pearl-oyster</name>
    <name type="synonym">Pinctada martensii</name>
    <dbReference type="NCBI Taxonomy" id="66713"/>
    <lineage>
        <taxon>Eukaryota</taxon>
        <taxon>Metazoa</taxon>
        <taxon>Spiralia</taxon>
        <taxon>Lophotrochozoa</taxon>
        <taxon>Mollusca</taxon>
        <taxon>Bivalvia</taxon>
        <taxon>Autobranchia</taxon>
        <taxon>Pteriomorphia</taxon>
        <taxon>Pterioida</taxon>
        <taxon>Pterioidea</taxon>
        <taxon>Pteriidae</taxon>
        <taxon>Pinctada</taxon>
    </lineage>
</organism>
<keyword evidence="4" id="KW-0067">ATP-binding</keyword>
<accession>A0AA88XMG0</accession>
<dbReference type="SUPFAM" id="SSF55261">
    <property type="entry name" value="GAD domain-like"/>
    <property type="match status" value="1"/>
</dbReference>
<dbReference type="GO" id="GO:0004815">
    <property type="term" value="F:aspartate-tRNA ligase activity"/>
    <property type="evidence" value="ECO:0007669"/>
    <property type="project" value="TreeGrafter"/>
</dbReference>
<keyword evidence="5" id="KW-0648">Protein biosynthesis</keyword>
<dbReference type="PROSITE" id="PS50862">
    <property type="entry name" value="AA_TRNA_LIGASE_II"/>
    <property type="match status" value="1"/>
</dbReference>
<evidence type="ECO:0000256" key="3">
    <source>
        <dbReference type="ARBA" id="ARBA00022741"/>
    </source>
</evidence>
<evidence type="ECO:0000259" key="8">
    <source>
        <dbReference type="PROSITE" id="PS50862"/>
    </source>
</evidence>
<dbReference type="InterPro" id="IPR029351">
    <property type="entry name" value="GAD_dom"/>
</dbReference>
<name>A0AA88XMG0_PINIB</name>
<evidence type="ECO:0000256" key="1">
    <source>
        <dbReference type="ARBA" id="ARBA00006303"/>
    </source>
</evidence>
<feature type="signal peptide" evidence="7">
    <location>
        <begin position="1"/>
        <end position="22"/>
    </location>
</feature>
<feature type="chain" id="PRO_5041652048" description="Aminoacyl-transfer RNA synthetases class-II family profile domain-containing protein" evidence="7">
    <location>
        <begin position="23"/>
        <end position="474"/>
    </location>
</feature>
<keyword evidence="2" id="KW-0436">Ligase</keyword>
<keyword evidence="3" id="KW-0547">Nucleotide-binding</keyword>
<dbReference type="SUPFAM" id="SSF55681">
    <property type="entry name" value="Class II aaRS and biotin synthetases"/>
    <property type="match status" value="1"/>
</dbReference>
<dbReference type="EMBL" id="VSWD01000013">
    <property type="protein sequence ID" value="KAK3083837.1"/>
    <property type="molecule type" value="Genomic_DNA"/>
</dbReference>
<dbReference type="Gene3D" id="3.30.930.10">
    <property type="entry name" value="Bira Bifunctional Protein, Domain 2"/>
    <property type="match status" value="1"/>
</dbReference>
<keyword evidence="7" id="KW-0732">Signal</keyword>
<evidence type="ECO:0000256" key="4">
    <source>
        <dbReference type="ARBA" id="ARBA00022840"/>
    </source>
</evidence>
<evidence type="ECO:0000313" key="9">
    <source>
        <dbReference type="EMBL" id="KAK3083837.1"/>
    </source>
</evidence>